<sequence>MSGVTLERPRAEVVRVVLDDPDRLNPQTPETWAALTTAARGLPAEVRVVVLTGRGRAFSSGLDRAAMGTLAHLATLDDAALDATIASYQEAFTVWRRPGVLSVAAVAGHAVGAGFQLALACDLRVAADDARFRMAEPSLGLVPDLAGTGPLVRAVGEARAVELCLTGREVGAAEAARLGLVQLVVPRAELDAAVDDLVEAVLATPAGAAAETLDLLRGAAERDAAHQQGLERAAQARRLRSLAAERSGPREAGTSTRG</sequence>
<evidence type="ECO:0000256" key="2">
    <source>
        <dbReference type="RuleBase" id="RU003707"/>
    </source>
</evidence>
<protein>
    <submittedName>
        <fullName evidence="4">Enoyl-CoA hydratase/isomerase family protein</fullName>
    </submittedName>
</protein>
<proteinExistence type="inferred from homology"/>
<keyword evidence="5" id="KW-1185">Reference proteome</keyword>
<accession>A0ABW0GI55</accession>
<evidence type="ECO:0000313" key="5">
    <source>
        <dbReference type="Proteomes" id="UP001596122"/>
    </source>
</evidence>
<evidence type="ECO:0000313" key="4">
    <source>
        <dbReference type="EMBL" id="MFC5379613.1"/>
    </source>
</evidence>
<dbReference type="Gene3D" id="3.90.226.10">
    <property type="entry name" value="2-enoyl-CoA Hydratase, Chain A, domain 1"/>
    <property type="match status" value="1"/>
</dbReference>
<comment type="similarity">
    <text evidence="1 2">Belongs to the enoyl-CoA hydratase/isomerase family.</text>
</comment>
<name>A0ABW0GI55_9MICO</name>
<dbReference type="Proteomes" id="UP001596122">
    <property type="component" value="Unassembled WGS sequence"/>
</dbReference>
<dbReference type="EMBL" id="JBHSLD010000004">
    <property type="protein sequence ID" value="MFC5379613.1"/>
    <property type="molecule type" value="Genomic_DNA"/>
</dbReference>
<dbReference type="InterPro" id="IPR018376">
    <property type="entry name" value="Enoyl-CoA_hyd/isom_CS"/>
</dbReference>
<dbReference type="CDD" id="cd06558">
    <property type="entry name" value="crotonase-like"/>
    <property type="match status" value="1"/>
</dbReference>
<comment type="caution">
    <text evidence="4">The sequence shown here is derived from an EMBL/GenBank/DDBJ whole genome shotgun (WGS) entry which is preliminary data.</text>
</comment>
<dbReference type="RefSeq" id="WP_340269165.1">
    <property type="nucleotide sequence ID" value="NZ_JBBEOG010000003.1"/>
</dbReference>
<dbReference type="PANTHER" id="PTHR43149">
    <property type="entry name" value="ENOYL-COA HYDRATASE"/>
    <property type="match status" value="1"/>
</dbReference>
<dbReference type="InterPro" id="IPR045002">
    <property type="entry name" value="Ech1-like"/>
</dbReference>
<feature type="region of interest" description="Disordered" evidence="3">
    <location>
        <begin position="236"/>
        <end position="258"/>
    </location>
</feature>
<organism evidence="4 5">
    <name type="scientific">Aquipuribacter nitratireducens</name>
    <dbReference type="NCBI Taxonomy" id="650104"/>
    <lineage>
        <taxon>Bacteria</taxon>
        <taxon>Bacillati</taxon>
        <taxon>Actinomycetota</taxon>
        <taxon>Actinomycetes</taxon>
        <taxon>Micrococcales</taxon>
        <taxon>Intrasporangiaceae</taxon>
        <taxon>Aquipuribacter</taxon>
    </lineage>
</organism>
<dbReference type="InterPro" id="IPR001753">
    <property type="entry name" value="Enoyl-CoA_hydra/iso"/>
</dbReference>
<evidence type="ECO:0000256" key="3">
    <source>
        <dbReference type="SAM" id="MobiDB-lite"/>
    </source>
</evidence>
<dbReference type="PANTHER" id="PTHR43149:SF1">
    <property type="entry name" value="DELTA(3,5)-DELTA(2,4)-DIENOYL-COA ISOMERASE, MITOCHONDRIAL"/>
    <property type="match status" value="1"/>
</dbReference>
<dbReference type="PROSITE" id="PS00166">
    <property type="entry name" value="ENOYL_COA_HYDRATASE"/>
    <property type="match status" value="1"/>
</dbReference>
<gene>
    <name evidence="4" type="ORF">ACFPJ6_02305</name>
</gene>
<dbReference type="InterPro" id="IPR029045">
    <property type="entry name" value="ClpP/crotonase-like_dom_sf"/>
</dbReference>
<dbReference type="SUPFAM" id="SSF52096">
    <property type="entry name" value="ClpP/crotonase"/>
    <property type="match status" value="1"/>
</dbReference>
<dbReference type="Pfam" id="PF00378">
    <property type="entry name" value="ECH_1"/>
    <property type="match status" value="1"/>
</dbReference>
<evidence type="ECO:0000256" key="1">
    <source>
        <dbReference type="ARBA" id="ARBA00005254"/>
    </source>
</evidence>
<reference evidence="5" key="1">
    <citation type="journal article" date="2019" name="Int. J. Syst. Evol. Microbiol.">
        <title>The Global Catalogue of Microorganisms (GCM) 10K type strain sequencing project: providing services to taxonomists for standard genome sequencing and annotation.</title>
        <authorList>
            <consortium name="The Broad Institute Genomics Platform"/>
            <consortium name="The Broad Institute Genome Sequencing Center for Infectious Disease"/>
            <person name="Wu L."/>
            <person name="Ma J."/>
        </authorList>
    </citation>
    <scope>NUCLEOTIDE SEQUENCE [LARGE SCALE GENOMIC DNA]</scope>
    <source>
        <strain evidence="5">CCUG 43114</strain>
    </source>
</reference>